<dbReference type="AlphaFoldDB" id="A0A345HDW5"/>
<sequence length="204" mass="24136">MSTKIIITLFILLTTSILFAQEYEATIYFHDGVSLSGYAEIKEDKNVYRERLNNKILFRLTKNDEPDVWDGIMIDRIVFEDFGIDATYQYVEIISRNSVEKYLFEIITEGEVTLYYEYTNNWTFYTDMNNQPMGGYNDIDRTLWLKRKGEKELTTIGRNKVKIAEYFDQCPGIVKKLKTNEFGYNNLKDIVEYYNDICAGYDDY</sequence>
<dbReference type="KEGG" id="fat:DVK85_11250"/>
<protein>
    <submittedName>
        <fullName evidence="1">Uncharacterized protein</fullName>
    </submittedName>
</protein>
<organism evidence="1 2">
    <name type="scientific">Flavobacterium arcticum</name>
    <dbReference type="NCBI Taxonomy" id="1784713"/>
    <lineage>
        <taxon>Bacteria</taxon>
        <taxon>Pseudomonadati</taxon>
        <taxon>Bacteroidota</taxon>
        <taxon>Flavobacteriia</taxon>
        <taxon>Flavobacteriales</taxon>
        <taxon>Flavobacteriaceae</taxon>
        <taxon>Flavobacterium</taxon>
    </lineage>
</organism>
<proteinExistence type="predicted"/>
<evidence type="ECO:0000313" key="2">
    <source>
        <dbReference type="Proteomes" id="UP000253951"/>
    </source>
</evidence>
<keyword evidence="2" id="KW-1185">Reference proteome</keyword>
<reference evidence="1 2" key="1">
    <citation type="submission" date="2018-07" db="EMBL/GenBank/DDBJ databases">
        <title>Complete genome sequence of Flavobacterium arcticum type strain SM1502T.</title>
        <authorList>
            <person name="Li Y."/>
            <person name="Li D.-D."/>
        </authorList>
    </citation>
    <scope>NUCLEOTIDE SEQUENCE [LARGE SCALE GENOMIC DNA]</scope>
    <source>
        <strain evidence="1 2">SM1502</strain>
    </source>
</reference>
<name>A0A345HDW5_9FLAO</name>
<dbReference type="OrthoDB" id="1117699at2"/>
<dbReference type="RefSeq" id="WP_114678533.1">
    <property type="nucleotide sequence ID" value="NZ_CP031188.1"/>
</dbReference>
<evidence type="ECO:0000313" key="1">
    <source>
        <dbReference type="EMBL" id="AXG74775.1"/>
    </source>
</evidence>
<accession>A0A345HDW5</accession>
<dbReference type="Proteomes" id="UP000253951">
    <property type="component" value="Chromosome"/>
</dbReference>
<dbReference type="EMBL" id="CP031188">
    <property type="protein sequence ID" value="AXG74775.1"/>
    <property type="molecule type" value="Genomic_DNA"/>
</dbReference>
<gene>
    <name evidence="1" type="ORF">DVK85_11250</name>
</gene>